<gene>
    <name evidence="1" type="ORF">EPD60_04170</name>
</gene>
<sequence length="224" mass="26156">MLTRSTPLLNDVRTAIQSEEFKEDLRDFAHYGANIKLEKFVAYALAKSMTKQGAHCTLEKKKVDLTVNGKSMELKFHYDFDIHWKLPKELGQIGKADSAPDTLQDYYDQLNSTAKSKSWEVMFGVLKDVLEKKCDSFLWIISERDFPTYSQVFNMESVCFWDAMRVLADQIPDGTIEEKVRKYFTAPLYKERRYEMVYETVTIDKPMITKMHFFFLDFAASTNP</sequence>
<organism evidence="1 2">
    <name type="scientific">Flaviaesturariibacter flavus</name>
    <dbReference type="NCBI Taxonomy" id="2502780"/>
    <lineage>
        <taxon>Bacteria</taxon>
        <taxon>Pseudomonadati</taxon>
        <taxon>Bacteroidota</taxon>
        <taxon>Chitinophagia</taxon>
        <taxon>Chitinophagales</taxon>
        <taxon>Chitinophagaceae</taxon>
        <taxon>Flaviaestuariibacter</taxon>
    </lineage>
</organism>
<proteinExistence type="predicted"/>
<keyword evidence="2" id="KW-1185">Reference proteome</keyword>
<reference evidence="1 2" key="1">
    <citation type="submission" date="2019-03" db="EMBL/GenBank/DDBJ databases">
        <authorList>
            <person name="Kim M.K.M."/>
        </authorList>
    </citation>
    <scope>NUCLEOTIDE SEQUENCE [LARGE SCALE GENOMIC DNA]</scope>
    <source>
        <strain evidence="1 2">17J68-12</strain>
    </source>
</reference>
<dbReference type="AlphaFoldDB" id="A0A4R1BLB6"/>
<dbReference type="Proteomes" id="UP000295334">
    <property type="component" value="Unassembled WGS sequence"/>
</dbReference>
<dbReference type="RefSeq" id="WP_131447160.1">
    <property type="nucleotide sequence ID" value="NZ_SJZI01000007.1"/>
</dbReference>
<accession>A0A4R1BLB6</accession>
<protein>
    <submittedName>
        <fullName evidence="1">Uncharacterized protein</fullName>
    </submittedName>
</protein>
<name>A0A4R1BLB6_9BACT</name>
<evidence type="ECO:0000313" key="2">
    <source>
        <dbReference type="Proteomes" id="UP000295334"/>
    </source>
</evidence>
<dbReference type="EMBL" id="SJZI01000007">
    <property type="protein sequence ID" value="TCJ18136.1"/>
    <property type="molecule type" value="Genomic_DNA"/>
</dbReference>
<comment type="caution">
    <text evidence="1">The sequence shown here is derived from an EMBL/GenBank/DDBJ whole genome shotgun (WGS) entry which is preliminary data.</text>
</comment>
<evidence type="ECO:0000313" key="1">
    <source>
        <dbReference type="EMBL" id="TCJ18136.1"/>
    </source>
</evidence>